<dbReference type="AlphaFoldDB" id="X1EUV4"/>
<protein>
    <submittedName>
        <fullName evidence="1">Uncharacterized protein</fullName>
    </submittedName>
</protein>
<name>X1EUV4_9ZZZZ</name>
<evidence type="ECO:0000313" key="1">
    <source>
        <dbReference type="EMBL" id="GAH36357.1"/>
    </source>
</evidence>
<comment type="caution">
    <text evidence="1">The sequence shown here is derived from an EMBL/GenBank/DDBJ whole genome shotgun (WGS) entry which is preliminary data.</text>
</comment>
<accession>X1EUV4</accession>
<reference evidence="1" key="1">
    <citation type="journal article" date="2014" name="Front. Microbiol.">
        <title>High frequency of phylogenetically diverse reductive dehalogenase-homologous genes in deep subseafloor sedimentary metagenomes.</title>
        <authorList>
            <person name="Kawai M."/>
            <person name="Futagami T."/>
            <person name="Toyoda A."/>
            <person name="Takaki Y."/>
            <person name="Nishi S."/>
            <person name="Hori S."/>
            <person name="Arai W."/>
            <person name="Tsubouchi T."/>
            <person name="Morono Y."/>
            <person name="Uchiyama I."/>
            <person name="Ito T."/>
            <person name="Fujiyama A."/>
            <person name="Inagaki F."/>
            <person name="Takami H."/>
        </authorList>
    </citation>
    <scope>NUCLEOTIDE SEQUENCE</scope>
    <source>
        <strain evidence="1">Expedition CK06-06</strain>
    </source>
</reference>
<organism evidence="1">
    <name type="scientific">marine sediment metagenome</name>
    <dbReference type="NCBI Taxonomy" id="412755"/>
    <lineage>
        <taxon>unclassified sequences</taxon>
        <taxon>metagenomes</taxon>
        <taxon>ecological metagenomes</taxon>
    </lineage>
</organism>
<gene>
    <name evidence="1" type="ORF">S03H2_18125</name>
</gene>
<sequence length="129" mass="14436">MSFGYNLRGNYNVYTISSPGYAARISGFNYTYNRIQWPDAAPDDTHVNSTIFALKNIDNRSIATIMWHFEDIGEITVAGNIKVWSNMSGTWTDSWTVDGGNTSEIDISAVKGAEWTPGELLYWKAEILA</sequence>
<feature type="non-terminal residue" evidence="1">
    <location>
        <position position="129"/>
    </location>
</feature>
<dbReference type="EMBL" id="BARU01009386">
    <property type="protein sequence ID" value="GAH36357.1"/>
    <property type="molecule type" value="Genomic_DNA"/>
</dbReference>
<proteinExistence type="predicted"/>